<dbReference type="InterPro" id="IPR003961">
    <property type="entry name" value="FN3_dom"/>
</dbReference>
<dbReference type="Gene3D" id="2.60.40.10">
    <property type="entry name" value="Immunoglobulins"/>
    <property type="match status" value="1"/>
</dbReference>
<dbReference type="InterPro" id="IPR013783">
    <property type="entry name" value="Ig-like_fold"/>
</dbReference>
<evidence type="ECO:0000313" key="3">
    <source>
        <dbReference type="EMBL" id="KAK3868673.1"/>
    </source>
</evidence>
<organism evidence="3 5">
    <name type="scientific">Petrolisthes cinctipes</name>
    <name type="common">Flat porcelain crab</name>
    <dbReference type="NCBI Taxonomy" id="88211"/>
    <lineage>
        <taxon>Eukaryota</taxon>
        <taxon>Metazoa</taxon>
        <taxon>Ecdysozoa</taxon>
        <taxon>Arthropoda</taxon>
        <taxon>Crustacea</taxon>
        <taxon>Multicrustacea</taxon>
        <taxon>Malacostraca</taxon>
        <taxon>Eumalacostraca</taxon>
        <taxon>Eucarida</taxon>
        <taxon>Decapoda</taxon>
        <taxon>Pleocyemata</taxon>
        <taxon>Anomura</taxon>
        <taxon>Galatheoidea</taxon>
        <taxon>Porcellanidae</taxon>
        <taxon>Petrolisthes</taxon>
    </lineage>
</organism>
<keyword evidence="5" id="KW-1185">Reference proteome</keyword>
<feature type="domain" description="Fibronectin type-III" evidence="2">
    <location>
        <begin position="238"/>
        <end position="339"/>
    </location>
</feature>
<dbReference type="SUPFAM" id="SSF49265">
    <property type="entry name" value="Fibronectin type III"/>
    <property type="match status" value="1"/>
</dbReference>
<evidence type="ECO:0000256" key="1">
    <source>
        <dbReference type="SAM" id="Coils"/>
    </source>
</evidence>
<protein>
    <recommendedName>
        <fullName evidence="2">Fibronectin type-III domain-containing protein</fullName>
    </recommendedName>
</protein>
<dbReference type="Proteomes" id="UP001286313">
    <property type="component" value="Unassembled WGS sequence"/>
</dbReference>
<dbReference type="AlphaFoldDB" id="A0AAE1KCA8"/>
<dbReference type="InterPro" id="IPR036116">
    <property type="entry name" value="FN3_sf"/>
</dbReference>
<name>A0AAE1KCA8_PETCI</name>
<dbReference type="EMBL" id="JAWQEG010002960">
    <property type="protein sequence ID" value="KAK3868673.1"/>
    <property type="molecule type" value="Genomic_DNA"/>
</dbReference>
<keyword evidence="1" id="KW-0175">Coiled coil</keyword>
<evidence type="ECO:0000313" key="4">
    <source>
        <dbReference type="EMBL" id="KAK3869814.1"/>
    </source>
</evidence>
<feature type="coiled-coil region" evidence="1">
    <location>
        <begin position="75"/>
        <end position="146"/>
    </location>
</feature>
<evidence type="ECO:0000313" key="5">
    <source>
        <dbReference type="Proteomes" id="UP001286313"/>
    </source>
</evidence>
<comment type="caution">
    <text evidence="3">The sequence shown here is derived from an EMBL/GenBank/DDBJ whole genome shotgun (WGS) entry which is preliminary data.</text>
</comment>
<gene>
    <name evidence="4" type="ORF">Pcinc_024900</name>
    <name evidence="3" type="ORF">Pcinc_025951</name>
</gene>
<reference evidence="3" key="1">
    <citation type="submission" date="2023-10" db="EMBL/GenBank/DDBJ databases">
        <title>Genome assemblies of two species of porcelain crab, Petrolisthes cinctipes and Petrolisthes manimaculis (Anomura: Porcellanidae).</title>
        <authorList>
            <person name="Angst P."/>
        </authorList>
    </citation>
    <scope>NUCLEOTIDE SEQUENCE</scope>
    <source>
        <strain evidence="3">PB745_01</strain>
        <tissue evidence="3">Gill</tissue>
    </source>
</reference>
<dbReference type="PROSITE" id="PS50853">
    <property type="entry name" value="FN3"/>
    <property type="match status" value="1"/>
</dbReference>
<evidence type="ECO:0000259" key="2">
    <source>
        <dbReference type="PROSITE" id="PS50853"/>
    </source>
</evidence>
<accession>A0AAE1KCA8</accession>
<proteinExistence type="predicted"/>
<dbReference type="CDD" id="cd00063">
    <property type="entry name" value="FN3"/>
    <property type="match status" value="1"/>
</dbReference>
<dbReference type="EMBL" id="JAWQEG010002771">
    <property type="protein sequence ID" value="KAK3869814.1"/>
    <property type="molecule type" value="Genomic_DNA"/>
</dbReference>
<sequence length="497" mass="55166">MDDRKWCSTLGYIRLLEKVHLDEPCLPMWACRLKYITHLFIEQMSSNLEEKPSSATERLREEYRKHVQTQISHDLVDTIASLEQHQEQLQQLRDQLSLAKTQVTNSASETKQTVNKVFDTFLSTLTETVNVRRQQLLEEVEQVEEEAVNPLDQCAGVVVARVRETMERVEQGRRLQKHPGVLAKDTVIRFQEEAAAMTSLPEVPALCAVASVSVEFPSNPTLTQEVQELVKEAGRVSRIGPVQITNIVEQPGSLLVSWEEVDEDVSDDGIEFCLELSHSAAANHHSASFHTVYVGPDYSFLVRDLKAGEPYLLRVASRREGSSSFGPWSLVQSAVTNISHFKWKRGTGGWSVADDGRLASKITNDVDVLHSDGPLLKAGSSVLFKVVSGGGGISDEGVGLSCQPVTGPEQLLLTGTLFLSAQGCVFLDGVSRVTRLPAIQDKSQVSFAVEKVSSSKVRVYIESQEKQVTYEWSVPNASEGLYFVATFNEPRWKISVH</sequence>